<keyword evidence="1" id="KW-0812">Transmembrane</keyword>
<evidence type="ECO:0000256" key="1">
    <source>
        <dbReference type="SAM" id="Phobius"/>
    </source>
</evidence>
<dbReference type="Proteomes" id="UP000321258">
    <property type="component" value="Unassembled WGS sequence"/>
</dbReference>
<name>A0A512IQ42_9HYPH</name>
<reference evidence="2 3" key="1">
    <citation type="submission" date="2019-07" db="EMBL/GenBank/DDBJ databases">
        <title>Whole genome shotgun sequence of Methylobacterium haplocladii NBRC 107714.</title>
        <authorList>
            <person name="Hosoyama A."/>
            <person name="Uohara A."/>
            <person name="Ohji S."/>
            <person name="Ichikawa N."/>
        </authorList>
    </citation>
    <scope>NUCLEOTIDE SEQUENCE [LARGE SCALE GENOMIC DNA]</scope>
    <source>
        <strain evidence="2 3">NBRC 107714</strain>
    </source>
</reference>
<feature type="transmembrane region" description="Helical" evidence="1">
    <location>
        <begin position="68"/>
        <end position="93"/>
    </location>
</feature>
<feature type="transmembrane region" description="Helical" evidence="1">
    <location>
        <begin position="43"/>
        <end position="61"/>
    </location>
</feature>
<dbReference type="EMBL" id="BJZT01000022">
    <property type="protein sequence ID" value="GEO99738.1"/>
    <property type="molecule type" value="Genomic_DNA"/>
</dbReference>
<evidence type="ECO:0000313" key="2">
    <source>
        <dbReference type="EMBL" id="GEO99738.1"/>
    </source>
</evidence>
<evidence type="ECO:0000313" key="3">
    <source>
        <dbReference type="Proteomes" id="UP000321258"/>
    </source>
</evidence>
<organism evidence="2 3">
    <name type="scientific">Methylobacterium haplocladii</name>
    <dbReference type="NCBI Taxonomy" id="1176176"/>
    <lineage>
        <taxon>Bacteria</taxon>
        <taxon>Pseudomonadati</taxon>
        <taxon>Pseudomonadota</taxon>
        <taxon>Alphaproteobacteria</taxon>
        <taxon>Hyphomicrobiales</taxon>
        <taxon>Methylobacteriaceae</taxon>
        <taxon>Methylobacterium</taxon>
    </lineage>
</organism>
<keyword evidence="1" id="KW-0472">Membrane</keyword>
<dbReference type="AlphaFoldDB" id="A0A512IQ42"/>
<comment type="caution">
    <text evidence="2">The sequence shown here is derived from an EMBL/GenBank/DDBJ whole genome shotgun (WGS) entry which is preliminary data.</text>
</comment>
<sequence>MTAYSVLIAGVTLALHRHGDFVRNAAAESDADMPSEWRHRAAVALAIVLWLLVWLGGWWLGRTLESGSVLLTTVGAFLGWCIGLGFATLVLYLDERL</sequence>
<protein>
    <submittedName>
        <fullName evidence="2">Uncharacterized protein</fullName>
    </submittedName>
</protein>
<proteinExistence type="predicted"/>
<gene>
    <name evidence="2" type="ORF">MHA02_21260</name>
</gene>
<keyword evidence="1" id="KW-1133">Transmembrane helix</keyword>
<accession>A0A512IQ42</accession>
<keyword evidence="3" id="KW-1185">Reference proteome</keyword>